<proteinExistence type="predicted"/>
<sequence length="100" mass="11578">MRILLHPRLELEQRRPFKVDRRAAIHGEVERQPDERHPRRNEAIHPAHPFFLQARDERETTSKAPSHDPLREPLEQSRMHGQRRGPAAIAPAAATIRAPP</sequence>
<name>A0A0A9FPG1_ARUDO</name>
<accession>A0A0A9FPG1</accession>
<evidence type="ECO:0000256" key="1">
    <source>
        <dbReference type="SAM" id="MobiDB-lite"/>
    </source>
</evidence>
<feature type="compositionally biased region" description="Basic and acidic residues" evidence="1">
    <location>
        <begin position="54"/>
        <end position="78"/>
    </location>
</feature>
<feature type="compositionally biased region" description="Basic and acidic residues" evidence="1">
    <location>
        <begin position="23"/>
        <end position="45"/>
    </location>
</feature>
<protein>
    <submittedName>
        <fullName evidence="2">Uncharacterized protein</fullName>
    </submittedName>
</protein>
<evidence type="ECO:0000313" key="2">
    <source>
        <dbReference type="EMBL" id="JAE14715.1"/>
    </source>
</evidence>
<feature type="region of interest" description="Disordered" evidence="1">
    <location>
        <begin position="23"/>
        <end position="100"/>
    </location>
</feature>
<dbReference type="AlphaFoldDB" id="A0A0A9FPG1"/>
<organism evidence="2">
    <name type="scientific">Arundo donax</name>
    <name type="common">Giant reed</name>
    <name type="synonym">Donax arundinaceus</name>
    <dbReference type="NCBI Taxonomy" id="35708"/>
    <lineage>
        <taxon>Eukaryota</taxon>
        <taxon>Viridiplantae</taxon>
        <taxon>Streptophyta</taxon>
        <taxon>Embryophyta</taxon>
        <taxon>Tracheophyta</taxon>
        <taxon>Spermatophyta</taxon>
        <taxon>Magnoliopsida</taxon>
        <taxon>Liliopsida</taxon>
        <taxon>Poales</taxon>
        <taxon>Poaceae</taxon>
        <taxon>PACMAD clade</taxon>
        <taxon>Arundinoideae</taxon>
        <taxon>Arundineae</taxon>
        <taxon>Arundo</taxon>
    </lineage>
</organism>
<reference evidence="2" key="1">
    <citation type="submission" date="2014-09" db="EMBL/GenBank/DDBJ databases">
        <authorList>
            <person name="Magalhaes I.L.F."/>
            <person name="Oliveira U."/>
            <person name="Santos F.R."/>
            <person name="Vidigal T.H.D.A."/>
            <person name="Brescovit A.D."/>
            <person name="Santos A.J."/>
        </authorList>
    </citation>
    <scope>NUCLEOTIDE SEQUENCE</scope>
    <source>
        <tissue evidence="2">Shoot tissue taken approximately 20 cm above the soil surface</tissue>
    </source>
</reference>
<reference evidence="2" key="2">
    <citation type="journal article" date="2015" name="Data Brief">
        <title>Shoot transcriptome of the giant reed, Arundo donax.</title>
        <authorList>
            <person name="Barrero R.A."/>
            <person name="Guerrero F.D."/>
            <person name="Moolhuijzen P."/>
            <person name="Goolsby J.A."/>
            <person name="Tidwell J."/>
            <person name="Bellgard S.E."/>
            <person name="Bellgard M.I."/>
        </authorList>
    </citation>
    <scope>NUCLEOTIDE SEQUENCE</scope>
    <source>
        <tissue evidence="2">Shoot tissue taken approximately 20 cm above the soil surface</tissue>
    </source>
</reference>
<dbReference type="EMBL" id="GBRH01183181">
    <property type="protein sequence ID" value="JAE14715.1"/>
    <property type="molecule type" value="Transcribed_RNA"/>
</dbReference>
<feature type="compositionally biased region" description="Low complexity" evidence="1">
    <location>
        <begin position="86"/>
        <end position="100"/>
    </location>
</feature>